<reference evidence="1" key="1">
    <citation type="submission" date="2020-06" db="EMBL/GenBank/DDBJ databases">
        <authorList>
            <person name="Li T."/>
            <person name="Hu X."/>
            <person name="Zhang T."/>
            <person name="Song X."/>
            <person name="Zhang H."/>
            <person name="Dai N."/>
            <person name="Sheng W."/>
            <person name="Hou X."/>
            <person name="Wei L."/>
        </authorList>
    </citation>
    <scope>NUCLEOTIDE SEQUENCE</scope>
    <source>
        <strain evidence="1">G02</strain>
        <tissue evidence="1">Leaf</tissue>
    </source>
</reference>
<dbReference type="PANTHER" id="PTHR12984:SF6">
    <property type="entry name" value="SCY1-LIKE PROTEIN 2"/>
    <property type="match status" value="1"/>
</dbReference>
<proteinExistence type="predicted"/>
<dbReference type="EMBL" id="JACGWJ010000018">
    <property type="protein sequence ID" value="KAL0349610.1"/>
    <property type="molecule type" value="Genomic_DNA"/>
</dbReference>
<dbReference type="AlphaFoldDB" id="A0AAW2P109"/>
<organism evidence="1">
    <name type="scientific">Sesamum radiatum</name>
    <name type="common">Black benniseed</name>
    <dbReference type="NCBI Taxonomy" id="300843"/>
    <lineage>
        <taxon>Eukaryota</taxon>
        <taxon>Viridiplantae</taxon>
        <taxon>Streptophyta</taxon>
        <taxon>Embryophyta</taxon>
        <taxon>Tracheophyta</taxon>
        <taxon>Spermatophyta</taxon>
        <taxon>Magnoliopsida</taxon>
        <taxon>eudicotyledons</taxon>
        <taxon>Gunneridae</taxon>
        <taxon>Pentapetalae</taxon>
        <taxon>asterids</taxon>
        <taxon>lamiids</taxon>
        <taxon>Lamiales</taxon>
        <taxon>Pedaliaceae</taxon>
        <taxon>Sesamum</taxon>
    </lineage>
</organism>
<dbReference type="PANTHER" id="PTHR12984">
    <property type="entry name" value="SCY1-RELATED S/T PROTEIN KINASE-LIKE"/>
    <property type="match status" value="1"/>
</dbReference>
<reference evidence="1" key="2">
    <citation type="journal article" date="2024" name="Plant">
        <title>Genomic evolution and insights into agronomic trait innovations of Sesamum species.</title>
        <authorList>
            <person name="Miao H."/>
            <person name="Wang L."/>
            <person name="Qu L."/>
            <person name="Liu H."/>
            <person name="Sun Y."/>
            <person name="Le M."/>
            <person name="Wang Q."/>
            <person name="Wei S."/>
            <person name="Zheng Y."/>
            <person name="Lin W."/>
            <person name="Duan Y."/>
            <person name="Cao H."/>
            <person name="Xiong S."/>
            <person name="Wang X."/>
            <person name="Wei L."/>
            <person name="Li C."/>
            <person name="Ma Q."/>
            <person name="Ju M."/>
            <person name="Zhao R."/>
            <person name="Li G."/>
            <person name="Mu C."/>
            <person name="Tian Q."/>
            <person name="Mei H."/>
            <person name="Zhang T."/>
            <person name="Gao T."/>
            <person name="Zhang H."/>
        </authorList>
    </citation>
    <scope>NUCLEOTIDE SEQUENCE</scope>
    <source>
        <strain evidence="1">G02</strain>
    </source>
</reference>
<accession>A0AAW2P109</accession>
<gene>
    <name evidence="1" type="ORF">Sradi_4110200</name>
</gene>
<protein>
    <submittedName>
        <fullName evidence="1">Uncharacterized protein</fullName>
    </submittedName>
</protein>
<sequence length="121" mass="14095">MYMNSLTYLTSEAFSAIPRELIPDLQSMLSANEALRPTAIDFTGSSFFREDTRLRALRFLDHMHERDNMQKSEFLKVLSDMWKDFDPRVLRFKVLPPLCAELRNLVMQPIILPMVLTIAES</sequence>
<evidence type="ECO:0000313" key="1">
    <source>
        <dbReference type="EMBL" id="KAL0349610.1"/>
    </source>
</evidence>
<dbReference type="InterPro" id="IPR011989">
    <property type="entry name" value="ARM-like"/>
</dbReference>
<dbReference type="Gene3D" id="1.25.10.10">
    <property type="entry name" value="Leucine-rich Repeat Variant"/>
    <property type="match status" value="1"/>
</dbReference>
<name>A0AAW2P109_SESRA</name>
<comment type="caution">
    <text evidence="1">The sequence shown here is derived from an EMBL/GenBank/DDBJ whole genome shotgun (WGS) entry which is preliminary data.</text>
</comment>
<dbReference type="InterPro" id="IPR051177">
    <property type="entry name" value="CIK-Related_Protein"/>
</dbReference>